<proteinExistence type="predicted"/>
<reference evidence="1 2" key="1">
    <citation type="journal article" date="2023" name="Sci. Data">
        <title>Genome assembly of the Korean intertidal mud-creeper Batillaria attramentaria.</title>
        <authorList>
            <person name="Patra A.K."/>
            <person name="Ho P.T."/>
            <person name="Jun S."/>
            <person name="Lee S.J."/>
            <person name="Kim Y."/>
            <person name="Won Y.J."/>
        </authorList>
    </citation>
    <scope>NUCLEOTIDE SEQUENCE [LARGE SCALE GENOMIC DNA]</scope>
    <source>
        <strain evidence="1">Wonlab-2016</strain>
    </source>
</reference>
<organism evidence="1 2">
    <name type="scientific">Batillaria attramentaria</name>
    <dbReference type="NCBI Taxonomy" id="370345"/>
    <lineage>
        <taxon>Eukaryota</taxon>
        <taxon>Metazoa</taxon>
        <taxon>Spiralia</taxon>
        <taxon>Lophotrochozoa</taxon>
        <taxon>Mollusca</taxon>
        <taxon>Gastropoda</taxon>
        <taxon>Caenogastropoda</taxon>
        <taxon>Sorbeoconcha</taxon>
        <taxon>Cerithioidea</taxon>
        <taxon>Batillariidae</taxon>
        <taxon>Batillaria</taxon>
    </lineage>
</organism>
<evidence type="ECO:0000313" key="1">
    <source>
        <dbReference type="EMBL" id="KAK7471705.1"/>
    </source>
</evidence>
<feature type="non-terminal residue" evidence="1">
    <location>
        <position position="1"/>
    </location>
</feature>
<accession>A0ABD0JDU3</accession>
<comment type="caution">
    <text evidence="1">The sequence shown here is derived from an EMBL/GenBank/DDBJ whole genome shotgun (WGS) entry which is preliminary data.</text>
</comment>
<sequence length="53" mass="5492">VRLDAVKGDTMICSLVCGVTVGDPATLTLPSDPGGWTQAVVIVYGGVWQYGPK</sequence>
<dbReference type="EMBL" id="JACVVK020000481">
    <property type="protein sequence ID" value="KAK7471705.1"/>
    <property type="molecule type" value="Genomic_DNA"/>
</dbReference>
<dbReference type="Proteomes" id="UP001519460">
    <property type="component" value="Unassembled WGS sequence"/>
</dbReference>
<evidence type="ECO:0000313" key="2">
    <source>
        <dbReference type="Proteomes" id="UP001519460"/>
    </source>
</evidence>
<protein>
    <submittedName>
        <fullName evidence="1">Uncharacterized protein</fullName>
    </submittedName>
</protein>
<feature type="non-terminal residue" evidence="1">
    <location>
        <position position="53"/>
    </location>
</feature>
<dbReference type="AlphaFoldDB" id="A0ABD0JDU3"/>
<keyword evidence="2" id="KW-1185">Reference proteome</keyword>
<gene>
    <name evidence="1" type="ORF">BaRGS_00035637</name>
</gene>
<name>A0ABD0JDU3_9CAEN</name>